<reference evidence="1" key="1">
    <citation type="submission" date="2021-06" db="EMBL/GenBank/DDBJ databases">
        <authorList>
            <person name="Kallberg Y."/>
            <person name="Tangrot J."/>
            <person name="Rosling A."/>
        </authorList>
    </citation>
    <scope>NUCLEOTIDE SEQUENCE</scope>
    <source>
        <strain evidence="1">MA461A</strain>
    </source>
</reference>
<name>A0ACA9R408_9GLOM</name>
<protein>
    <submittedName>
        <fullName evidence="1">103_t:CDS:1</fullName>
    </submittedName>
</protein>
<dbReference type="EMBL" id="CAJVQC010042842">
    <property type="protein sequence ID" value="CAG8776202.1"/>
    <property type="molecule type" value="Genomic_DNA"/>
</dbReference>
<evidence type="ECO:0000313" key="2">
    <source>
        <dbReference type="Proteomes" id="UP000789920"/>
    </source>
</evidence>
<proteinExistence type="predicted"/>
<evidence type="ECO:0000313" key="1">
    <source>
        <dbReference type="EMBL" id="CAG8776202.1"/>
    </source>
</evidence>
<comment type="caution">
    <text evidence="1">The sequence shown here is derived from an EMBL/GenBank/DDBJ whole genome shotgun (WGS) entry which is preliminary data.</text>
</comment>
<gene>
    <name evidence="1" type="ORF">RPERSI_LOCUS16982</name>
</gene>
<feature type="non-terminal residue" evidence="1">
    <location>
        <position position="57"/>
    </location>
</feature>
<feature type="non-terminal residue" evidence="1">
    <location>
        <position position="1"/>
    </location>
</feature>
<dbReference type="Proteomes" id="UP000789920">
    <property type="component" value="Unassembled WGS sequence"/>
</dbReference>
<organism evidence="1 2">
    <name type="scientific">Racocetra persica</name>
    <dbReference type="NCBI Taxonomy" id="160502"/>
    <lineage>
        <taxon>Eukaryota</taxon>
        <taxon>Fungi</taxon>
        <taxon>Fungi incertae sedis</taxon>
        <taxon>Mucoromycota</taxon>
        <taxon>Glomeromycotina</taxon>
        <taxon>Glomeromycetes</taxon>
        <taxon>Diversisporales</taxon>
        <taxon>Gigasporaceae</taxon>
        <taxon>Racocetra</taxon>
    </lineage>
</organism>
<accession>A0ACA9R408</accession>
<keyword evidence="2" id="KW-1185">Reference proteome</keyword>
<sequence length="57" mass="6373">QEIQPDESKVEKAIRNNNGPLGNKVHRLGSTHWNVDVLSRVNGTEDEIAEVYMVVGE</sequence>